<comment type="caution">
    <text evidence="1">The sequence shown here is derived from an EMBL/GenBank/DDBJ whole genome shotgun (WGS) entry which is preliminary data.</text>
</comment>
<keyword evidence="2" id="KW-1185">Reference proteome</keyword>
<sequence length="145" mass="16002">MGDSHHLLLEHVLDFRGKGVQSETMVSWSRQSPMKATWENLDSILTRFPHLSLEDKTSPDGVGNNTPYQSFWPGGADCRTETVAVYMEESSSTQGTGLCVASVLGGIVDEQNLAKWVPGVEVQYATYSMLEKSVLHVLLRCSLAR</sequence>
<gene>
    <name evidence="1" type="ORF">Salat_1442800</name>
</gene>
<dbReference type="EMBL" id="JACGWO010000005">
    <property type="protein sequence ID" value="KAK4426741.1"/>
    <property type="molecule type" value="Genomic_DNA"/>
</dbReference>
<evidence type="ECO:0000313" key="1">
    <source>
        <dbReference type="EMBL" id="KAK4426741.1"/>
    </source>
</evidence>
<dbReference type="Proteomes" id="UP001293254">
    <property type="component" value="Unassembled WGS sequence"/>
</dbReference>
<protein>
    <submittedName>
        <fullName evidence="1">Uncharacterized protein</fullName>
    </submittedName>
</protein>
<name>A0AAE2CLM2_9LAMI</name>
<accession>A0AAE2CLM2</accession>
<dbReference type="AlphaFoldDB" id="A0AAE2CLM2"/>
<reference evidence="1" key="2">
    <citation type="journal article" date="2024" name="Plant">
        <title>Genomic evolution and insights into agronomic trait innovations of Sesamum species.</title>
        <authorList>
            <person name="Miao H."/>
            <person name="Wang L."/>
            <person name="Qu L."/>
            <person name="Liu H."/>
            <person name="Sun Y."/>
            <person name="Le M."/>
            <person name="Wang Q."/>
            <person name="Wei S."/>
            <person name="Zheng Y."/>
            <person name="Lin W."/>
            <person name="Duan Y."/>
            <person name="Cao H."/>
            <person name="Xiong S."/>
            <person name="Wang X."/>
            <person name="Wei L."/>
            <person name="Li C."/>
            <person name="Ma Q."/>
            <person name="Ju M."/>
            <person name="Zhao R."/>
            <person name="Li G."/>
            <person name="Mu C."/>
            <person name="Tian Q."/>
            <person name="Mei H."/>
            <person name="Zhang T."/>
            <person name="Gao T."/>
            <person name="Zhang H."/>
        </authorList>
    </citation>
    <scope>NUCLEOTIDE SEQUENCE</scope>
    <source>
        <strain evidence="1">3651</strain>
    </source>
</reference>
<reference evidence="1" key="1">
    <citation type="submission" date="2020-06" db="EMBL/GenBank/DDBJ databases">
        <authorList>
            <person name="Li T."/>
            <person name="Hu X."/>
            <person name="Zhang T."/>
            <person name="Song X."/>
            <person name="Zhang H."/>
            <person name="Dai N."/>
            <person name="Sheng W."/>
            <person name="Hou X."/>
            <person name="Wei L."/>
        </authorList>
    </citation>
    <scope>NUCLEOTIDE SEQUENCE</scope>
    <source>
        <strain evidence="1">3651</strain>
        <tissue evidence="1">Leaf</tissue>
    </source>
</reference>
<evidence type="ECO:0000313" key="2">
    <source>
        <dbReference type="Proteomes" id="UP001293254"/>
    </source>
</evidence>
<proteinExistence type="predicted"/>
<organism evidence="1 2">
    <name type="scientific">Sesamum alatum</name>
    <dbReference type="NCBI Taxonomy" id="300844"/>
    <lineage>
        <taxon>Eukaryota</taxon>
        <taxon>Viridiplantae</taxon>
        <taxon>Streptophyta</taxon>
        <taxon>Embryophyta</taxon>
        <taxon>Tracheophyta</taxon>
        <taxon>Spermatophyta</taxon>
        <taxon>Magnoliopsida</taxon>
        <taxon>eudicotyledons</taxon>
        <taxon>Gunneridae</taxon>
        <taxon>Pentapetalae</taxon>
        <taxon>asterids</taxon>
        <taxon>lamiids</taxon>
        <taxon>Lamiales</taxon>
        <taxon>Pedaliaceae</taxon>
        <taxon>Sesamum</taxon>
    </lineage>
</organism>